<dbReference type="InterPro" id="IPR002372">
    <property type="entry name" value="PQQ_rpt_dom"/>
</dbReference>
<evidence type="ECO:0000256" key="1">
    <source>
        <dbReference type="SAM" id="MobiDB-lite"/>
    </source>
</evidence>
<protein>
    <recommendedName>
        <fullName evidence="2">Pyrrolo-quinoline quinone repeat domain-containing protein</fullName>
    </recommendedName>
</protein>
<dbReference type="AlphaFoldDB" id="A0A255ECE1"/>
<feature type="domain" description="Pyrrolo-quinoline quinone repeat" evidence="2">
    <location>
        <begin position="300"/>
        <end position="404"/>
    </location>
</feature>
<dbReference type="InterPro" id="IPR015943">
    <property type="entry name" value="WD40/YVTN_repeat-like_dom_sf"/>
</dbReference>
<feature type="compositionally biased region" description="Pro residues" evidence="1">
    <location>
        <begin position="222"/>
        <end position="242"/>
    </location>
</feature>
<comment type="caution">
    <text evidence="3">The sequence shown here is derived from an EMBL/GenBank/DDBJ whole genome shotgun (WGS) entry which is preliminary data.</text>
</comment>
<feature type="region of interest" description="Disordered" evidence="1">
    <location>
        <begin position="195"/>
        <end position="245"/>
    </location>
</feature>
<name>A0A255ECE1_9ACTN</name>
<evidence type="ECO:0000259" key="2">
    <source>
        <dbReference type="Pfam" id="PF13360"/>
    </source>
</evidence>
<proteinExistence type="predicted"/>
<organism evidence="3 4">
    <name type="scientific">Parenemella sanctibonifatiensis</name>
    <dbReference type="NCBI Taxonomy" id="2016505"/>
    <lineage>
        <taxon>Bacteria</taxon>
        <taxon>Bacillati</taxon>
        <taxon>Actinomycetota</taxon>
        <taxon>Actinomycetes</taxon>
        <taxon>Propionibacteriales</taxon>
        <taxon>Propionibacteriaceae</taxon>
        <taxon>Parenemella</taxon>
    </lineage>
</organism>
<evidence type="ECO:0000313" key="4">
    <source>
        <dbReference type="Proteomes" id="UP000216533"/>
    </source>
</evidence>
<dbReference type="Pfam" id="PF13360">
    <property type="entry name" value="PQQ_2"/>
    <property type="match status" value="1"/>
</dbReference>
<sequence length="565" mass="60175">MPVYASPMVAGRSRYGWSVAVVVLAVCFSVVAAWAVTPRALPDADLAPTDGLQGHVAYAGVPHLQQDHLFVGVSGFMEAGPMLINAWSTVDEAEQQSWWIRRDSGPDSAVTRVREFTEAGIALHVEESSDLVRLWQPALLEVGDLAAGSWSSNGQLVEATAAEVTTKRYRSEATAVRDGECWQISQRIWVEDDQRHQSSRWCPDQGEVSRGGDGPSFNFGPAPAPEVPVPPPAEALPAPTPGEPQCSLARHADNPASLLVFPVGGFERLGDNLVAGNRNSNSLVGLDPDLTLRWVRHPGGHLLHLASTGQLVVAGTTTRMVTAWTETGELVWQQQLGEVLAYRPVFLDSGHVLVVTVDGHRSIHRLDTGEVVTEFDGDIGVAAATGQHWAIATEDELSFGDASGTSWTAARSQAATGVTIVPGSDPLVLVGDDSGGLTAYRSGAELWSRWLPGNGEEILPLAGEGGGQEIVVLTDQGLSVIDSSGEVRWERGGDFHAAVGHGDRVWAVSDADLLELSAGTVPIDQRVRRVAAGQQQVPALRVVPGPDGAQLIGLNRTLMVCRWLP</sequence>
<dbReference type="InterPro" id="IPR011047">
    <property type="entry name" value="Quinoprotein_ADH-like_sf"/>
</dbReference>
<reference evidence="3 4" key="1">
    <citation type="submission" date="2017-07" db="EMBL/GenBank/DDBJ databases">
        <title>Draft whole genome sequences of clinical Proprionibacteriaceae strains.</title>
        <authorList>
            <person name="Bernier A.-M."/>
            <person name="Bernard K."/>
            <person name="Domingo M.-C."/>
        </authorList>
    </citation>
    <scope>NUCLEOTIDE SEQUENCE [LARGE SCALE GENOMIC DNA]</scope>
    <source>
        <strain evidence="3 4">NML 160184</strain>
    </source>
</reference>
<accession>A0A255ECE1</accession>
<dbReference type="EMBL" id="NMVI01000010">
    <property type="protein sequence ID" value="OYN89209.1"/>
    <property type="molecule type" value="Genomic_DNA"/>
</dbReference>
<gene>
    <name evidence="3" type="ORF">CGZ92_03115</name>
</gene>
<dbReference type="SUPFAM" id="SSF50998">
    <property type="entry name" value="Quinoprotein alcohol dehydrogenase-like"/>
    <property type="match status" value="1"/>
</dbReference>
<dbReference type="Proteomes" id="UP000216533">
    <property type="component" value="Unassembled WGS sequence"/>
</dbReference>
<dbReference type="Gene3D" id="2.130.10.10">
    <property type="entry name" value="YVTN repeat-like/Quinoprotein amine dehydrogenase"/>
    <property type="match status" value="1"/>
</dbReference>
<evidence type="ECO:0000313" key="3">
    <source>
        <dbReference type="EMBL" id="OYN89209.1"/>
    </source>
</evidence>